<dbReference type="SMART" id="SM00356">
    <property type="entry name" value="ZnF_C3H1"/>
    <property type="match status" value="1"/>
</dbReference>
<feature type="compositionally biased region" description="Basic and acidic residues" evidence="6">
    <location>
        <begin position="435"/>
        <end position="448"/>
    </location>
</feature>
<dbReference type="Pfam" id="PF08711">
    <property type="entry name" value="Med26"/>
    <property type="match status" value="1"/>
</dbReference>
<feature type="compositionally biased region" description="Pro residues" evidence="6">
    <location>
        <begin position="255"/>
        <end position="281"/>
    </location>
</feature>
<dbReference type="Pfam" id="PF18044">
    <property type="entry name" value="zf-CCCH_4"/>
    <property type="match status" value="1"/>
</dbReference>
<dbReference type="GO" id="GO:0008270">
    <property type="term" value="F:zinc ion binding"/>
    <property type="evidence" value="ECO:0007669"/>
    <property type="project" value="UniProtKB-KW"/>
</dbReference>
<evidence type="ECO:0000256" key="6">
    <source>
        <dbReference type="SAM" id="MobiDB-lite"/>
    </source>
</evidence>
<reference evidence="7 8" key="1">
    <citation type="submission" date="2019-01" db="EMBL/GenBank/DDBJ databases">
        <title>Draft genome sequences of three monokaryotic isolates of the white-rot basidiomycete fungus Dichomitus squalens.</title>
        <authorList>
            <consortium name="DOE Joint Genome Institute"/>
            <person name="Lopez S.C."/>
            <person name="Andreopoulos B."/>
            <person name="Pangilinan J."/>
            <person name="Lipzen A."/>
            <person name="Riley R."/>
            <person name="Ahrendt S."/>
            <person name="Ng V."/>
            <person name="Barry K."/>
            <person name="Daum C."/>
            <person name="Grigoriev I.V."/>
            <person name="Hilden K.S."/>
            <person name="Makela M.R."/>
            <person name="de Vries R.P."/>
        </authorList>
    </citation>
    <scope>NUCLEOTIDE SEQUENCE [LARGE SCALE GENOMIC DNA]</scope>
    <source>
        <strain evidence="7 8">CBS 464.89</strain>
    </source>
</reference>
<dbReference type="Gene3D" id="4.10.1000.10">
    <property type="entry name" value="Zinc finger, CCCH-type"/>
    <property type="match status" value="1"/>
</dbReference>
<evidence type="ECO:0000313" key="8">
    <source>
        <dbReference type="Proteomes" id="UP000292082"/>
    </source>
</evidence>
<evidence type="ECO:0000256" key="5">
    <source>
        <dbReference type="PROSITE-ProRule" id="PRU00723"/>
    </source>
</evidence>
<feature type="compositionally biased region" description="Polar residues" evidence="6">
    <location>
        <begin position="803"/>
        <end position="821"/>
    </location>
</feature>
<proteinExistence type="predicted"/>
<dbReference type="GO" id="GO:0005634">
    <property type="term" value="C:nucleus"/>
    <property type="evidence" value="ECO:0007669"/>
    <property type="project" value="UniProtKB-SubCell"/>
</dbReference>
<dbReference type="PROSITE" id="PS51319">
    <property type="entry name" value="TFIIS_N"/>
    <property type="match status" value="1"/>
</dbReference>
<evidence type="ECO:0000313" key="7">
    <source>
        <dbReference type="EMBL" id="TBU61246.1"/>
    </source>
</evidence>
<evidence type="ECO:0000256" key="2">
    <source>
        <dbReference type="ARBA" id="ARBA00022771"/>
    </source>
</evidence>
<dbReference type="GO" id="GO:0072357">
    <property type="term" value="C:PTW/PP1 phosphatase complex"/>
    <property type="evidence" value="ECO:0007669"/>
    <property type="project" value="TreeGrafter"/>
</dbReference>
<keyword evidence="4" id="KW-0539">Nucleus</keyword>
<dbReference type="Gene3D" id="1.20.930.10">
    <property type="entry name" value="Conserved domain common to transcription factors TFIIS, elongin A, CRSP70"/>
    <property type="match status" value="1"/>
</dbReference>
<dbReference type="InterPro" id="IPR035441">
    <property type="entry name" value="TFIIS/LEDGF_dom_sf"/>
</dbReference>
<protein>
    <submittedName>
        <fullName evidence="7">Uncharacterized protein</fullName>
    </submittedName>
</protein>
<keyword evidence="1 5" id="KW-0479">Metal-binding</keyword>
<feature type="compositionally biased region" description="Low complexity" evidence="6">
    <location>
        <begin position="138"/>
        <end position="164"/>
    </location>
</feature>
<feature type="compositionally biased region" description="Low complexity" evidence="6">
    <location>
        <begin position="457"/>
        <end position="472"/>
    </location>
</feature>
<dbReference type="PANTHER" id="PTHR46557">
    <property type="entry name" value="SERINE/THREONINE-PROTEIN PHOSPHATASE 1 REGULATORY SUBUNIT 10-RELATED"/>
    <property type="match status" value="1"/>
</dbReference>
<feature type="zinc finger region" description="C3H1-type" evidence="5">
    <location>
        <begin position="886"/>
        <end position="913"/>
    </location>
</feature>
<feature type="compositionally biased region" description="Polar residues" evidence="6">
    <location>
        <begin position="165"/>
        <end position="178"/>
    </location>
</feature>
<dbReference type="AlphaFoldDB" id="A0A4Q9P9I3"/>
<dbReference type="GO" id="GO:0000785">
    <property type="term" value="C:chromatin"/>
    <property type="evidence" value="ECO:0007669"/>
    <property type="project" value="TreeGrafter"/>
</dbReference>
<gene>
    <name evidence="7" type="ORF">BD310DRAFT_921045</name>
</gene>
<keyword evidence="2 5" id="KW-0863">Zinc-finger</keyword>
<sequence length="915" mass="98168">MEYTNAAWLQTQIADLQTVHDERTSATPDDWKEQAASVQGGINDLLGDIQVSNTSTASTNSPGPTFFLPYPLQLLSTTSPFNSAPFGASQWQASSSQQVPVSSYSSLNGATAASSHLQSQGHSVGAMVIDPALTTMNGSSGSPPQQFQQPSFMSSQPQSRMQFSYQQQAHSSPLSINPSYVHANASHYQQPQQQHSISLSRNHSHSPSQQQQQQQQQGTLSPFVLHSPTSGFYAGIPPSSFYGQSLQPQAGPSSTPQPPPQPSQPAQPPPSSASPPAPNKPSPEQRRAKLAQDVKPFIQPTSFTGAGAVNQLVNILDDYGIPEVEASLRLEILTKIRDNAGNHYFRAWVDNTVALDIIREWLKLAFQGRNEPQLLETIMPILHIIDRLPLTVDKLKTAKLGKLIMRLVKEPPTPAIKDMAANLEKKWRKLLAQEVSDKMDTENPEDKNKKRRAEGIPAKGAPPVKKAAVPGATASTPKAIPVKKEAKPVVKDAKSDSSFFSKPKVTKKELPSFKKNAPAAPAPVKKESDQNIAQPSSFNPFEEVLKSYGSAGASATPPPSVPSPAPGPSTTVASVTAPSGLTRKGKLKRSVTWAPDGQLEQIRLIERAVYDDDPATGSHPAHNIRDLDRDEGAALHAVLFDEQIEWAEPQPLELPPEIQIPPRGNDSQERAAQEEREQNALLVLYPSPTQIPDSPAEPLTQIAEDHVDEGMVLMLTGPEVDAVLWNASPPPSTPSAVADLVAQLASGSGGDVLMGDSGQAAAAVSNMYTNGDGFDAEKLKHLMAQLQQSNPLATLSAGGLAPSQPQQGDSAQGWNPGNQYSDYDRGYHENGAGRGGGDPSRRWNDDGPWGSAPGGPGPAASERGFRGRGRGGPRGMGRGRGDGHRNTKRKPCSFFLAGRCRYGDQCDFSHEALPY</sequence>
<name>A0A4Q9P9I3_9APHY</name>
<dbReference type="InterPro" id="IPR036855">
    <property type="entry name" value="Znf_CCCH_sf"/>
</dbReference>
<dbReference type="SUPFAM" id="SSF47676">
    <property type="entry name" value="Conserved domain common to transcription factors TFIIS, elongin A, CRSP70"/>
    <property type="match status" value="1"/>
</dbReference>
<evidence type="ECO:0000256" key="1">
    <source>
        <dbReference type="ARBA" id="ARBA00022723"/>
    </source>
</evidence>
<feature type="region of interest" description="Disordered" evidence="6">
    <location>
        <begin position="435"/>
        <end position="593"/>
    </location>
</feature>
<keyword evidence="8" id="KW-1185">Reference proteome</keyword>
<feature type="region of interest" description="Disordered" evidence="6">
    <location>
        <begin position="794"/>
        <end position="890"/>
    </location>
</feature>
<feature type="compositionally biased region" description="Pro residues" evidence="6">
    <location>
        <begin position="556"/>
        <end position="567"/>
    </location>
</feature>
<feature type="compositionally biased region" description="Basic and acidic residues" evidence="6">
    <location>
        <begin position="666"/>
        <end position="675"/>
    </location>
</feature>
<feature type="compositionally biased region" description="Low complexity" evidence="6">
    <location>
        <begin position="513"/>
        <end position="523"/>
    </location>
</feature>
<feature type="compositionally biased region" description="Basic and acidic residues" evidence="6">
    <location>
        <begin position="482"/>
        <end position="495"/>
    </location>
</feature>
<dbReference type="Proteomes" id="UP000292082">
    <property type="component" value="Unassembled WGS sequence"/>
</dbReference>
<evidence type="ECO:0000256" key="3">
    <source>
        <dbReference type="ARBA" id="ARBA00022833"/>
    </source>
</evidence>
<accession>A0A4Q9P9I3</accession>
<feature type="region of interest" description="Disordered" evidence="6">
    <location>
        <begin position="654"/>
        <end position="675"/>
    </location>
</feature>
<dbReference type="PANTHER" id="PTHR46557:SF1">
    <property type="entry name" value="SERINE_THREONINE-PROTEIN PHOSPHATASE 1 REGULATORY SUBUNIT 10"/>
    <property type="match status" value="1"/>
</dbReference>
<feature type="compositionally biased region" description="Polar residues" evidence="6">
    <location>
        <begin position="186"/>
        <end position="208"/>
    </location>
</feature>
<dbReference type="InterPro" id="IPR041367">
    <property type="entry name" value="Znf-CCCH_4"/>
</dbReference>
<dbReference type="PROSITE" id="PS50103">
    <property type="entry name" value="ZF_C3H1"/>
    <property type="match status" value="1"/>
</dbReference>
<keyword evidence="3 5" id="KW-0862">Zinc</keyword>
<dbReference type="InterPro" id="IPR017923">
    <property type="entry name" value="TFIIS_N"/>
</dbReference>
<dbReference type="InterPro" id="IPR000571">
    <property type="entry name" value="Znf_CCCH"/>
</dbReference>
<feature type="compositionally biased region" description="Polar residues" evidence="6">
    <location>
        <begin position="530"/>
        <end position="539"/>
    </location>
</feature>
<dbReference type="STRING" id="114155.A0A4Q9P9I3"/>
<evidence type="ECO:0000256" key="4">
    <source>
        <dbReference type="PROSITE-ProRule" id="PRU00649"/>
    </source>
</evidence>
<organism evidence="7 8">
    <name type="scientific">Dichomitus squalens</name>
    <dbReference type="NCBI Taxonomy" id="114155"/>
    <lineage>
        <taxon>Eukaryota</taxon>
        <taxon>Fungi</taxon>
        <taxon>Dikarya</taxon>
        <taxon>Basidiomycota</taxon>
        <taxon>Agaricomycotina</taxon>
        <taxon>Agaricomycetes</taxon>
        <taxon>Polyporales</taxon>
        <taxon>Polyporaceae</taxon>
        <taxon>Dichomitus</taxon>
    </lineage>
</organism>
<dbReference type="SUPFAM" id="SSF90229">
    <property type="entry name" value="CCCH zinc finger"/>
    <property type="match status" value="1"/>
</dbReference>
<feature type="region of interest" description="Disordered" evidence="6">
    <location>
        <begin position="133"/>
        <end position="289"/>
    </location>
</feature>
<dbReference type="EMBL" id="ML145099">
    <property type="protein sequence ID" value="TBU61246.1"/>
    <property type="molecule type" value="Genomic_DNA"/>
</dbReference>
<dbReference type="GO" id="GO:0008157">
    <property type="term" value="F:protein phosphatase 1 binding"/>
    <property type="evidence" value="ECO:0007669"/>
    <property type="project" value="TreeGrafter"/>
</dbReference>
<comment type="subcellular location">
    <subcellularLocation>
        <location evidence="4">Nucleus</location>
    </subcellularLocation>
</comment>